<dbReference type="OrthoDB" id="9795361at2"/>
<dbReference type="InterPro" id="IPR011426">
    <property type="entry name" value="CamS"/>
</dbReference>
<dbReference type="Gene3D" id="3.10.570.10">
    <property type="entry name" value="sex pheromone staph- cam373 precursor domain"/>
    <property type="match status" value="1"/>
</dbReference>
<dbReference type="CDD" id="cd13441">
    <property type="entry name" value="CamS_repeat_1"/>
    <property type="match status" value="1"/>
</dbReference>
<evidence type="ECO:0000313" key="4">
    <source>
        <dbReference type="Proteomes" id="UP000321558"/>
    </source>
</evidence>
<evidence type="ECO:0000313" key="3">
    <source>
        <dbReference type="EMBL" id="GEN86727.1"/>
    </source>
</evidence>
<dbReference type="PROSITE" id="PS51257">
    <property type="entry name" value="PROKAR_LIPOPROTEIN"/>
    <property type="match status" value="1"/>
</dbReference>
<dbReference type="RefSeq" id="WP_147209760.1">
    <property type="nucleotide sequence ID" value="NZ_BJYM01000005.1"/>
</dbReference>
<keyword evidence="4" id="KW-1185">Reference proteome</keyword>
<dbReference type="Proteomes" id="UP000321558">
    <property type="component" value="Unassembled WGS sequence"/>
</dbReference>
<sequence length="370" mass="42416">MKKWIASIAVIALILSGCTQQSSDEEEVVQDDPEQEETSIVPSNRLSGDNYRMILPYKPSEARGVITRQVANRVDIDEMEEGLRRLSKDYYNPDDYYFQEGQYFDFSRVTDWIDQLNPEVEKGSDEKTFRENPRYLTHVLEQNYLKSTEGGNANLEGISIGLAMKSVYEFQTDTGEPSQYEEISESEMMEQATEIAQSIVNDIRENDEELSDIPIMIAVYREEEKSSPVPGNFVAKTSVAGGSNSMDGWDDVEEENILFPSDEGQEKYYDDQERVTNFGNEIRKFFPNYVGMVGEGFYIDGELQKLRIDVPIEFYGKGEIIGFTQYVDGLIDDIFPNYYDIEINITSSQKTESLLYRNAGEDDIQVHIYD</sequence>
<comment type="caution">
    <text evidence="3">The sequence shown here is derived from an EMBL/GenBank/DDBJ whole genome shotgun (WGS) entry which is preliminary data.</text>
</comment>
<feature type="compositionally biased region" description="Acidic residues" evidence="1">
    <location>
        <begin position="23"/>
        <end position="37"/>
    </location>
</feature>
<dbReference type="PIRSF" id="PIRSF012509">
    <property type="entry name" value="CamS"/>
    <property type="match status" value="1"/>
</dbReference>
<dbReference type="AlphaFoldDB" id="A0A511ZH04"/>
<keyword evidence="2" id="KW-0732">Signal</keyword>
<protein>
    <submittedName>
        <fullName evidence="3">Putative lipoprotein YerH</fullName>
    </submittedName>
</protein>
<evidence type="ECO:0000256" key="1">
    <source>
        <dbReference type="SAM" id="MobiDB-lite"/>
    </source>
</evidence>
<accession>A0A511ZH04</accession>
<proteinExistence type="predicted"/>
<organism evidence="3 4">
    <name type="scientific">Oceanobacillus sojae</name>
    <dbReference type="NCBI Taxonomy" id="582851"/>
    <lineage>
        <taxon>Bacteria</taxon>
        <taxon>Bacillati</taxon>
        <taxon>Bacillota</taxon>
        <taxon>Bacilli</taxon>
        <taxon>Bacillales</taxon>
        <taxon>Bacillaceae</taxon>
        <taxon>Oceanobacillus</taxon>
    </lineage>
</organism>
<dbReference type="EMBL" id="BJYM01000005">
    <property type="protein sequence ID" value="GEN86727.1"/>
    <property type="molecule type" value="Genomic_DNA"/>
</dbReference>
<dbReference type="CDD" id="cd13440">
    <property type="entry name" value="CamS_repeat_2"/>
    <property type="match status" value="1"/>
</dbReference>
<dbReference type="Pfam" id="PF07537">
    <property type="entry name" value="CamS"/>
    <property type="match status" value="1"/>
</dbReference>
<gene>
    <name evidence="3" type="primary">yerH</name>
    <name evidence="3" type="ORF">OSO01_14660</name>
</gene>
<reference evidence="3 4" key="1">
    <citation type="submission" date="2019-07" db="EMBL/GenBank/DDBJ databases">
        <title>Whole genome shotgun sequence of Oceanobacillus sojae NBRC 105379.</title>
        <authorList>
            <person name="Hosoyama A."/>
            <person name="Uohara A."/>
            <person name="Ohji S."/>
            <person name="Ichikawa N."/>
        </authorList>
    </citation>
    <scope>NUCLEOTIDE SEQUENCE [LARGE SCALE GENOMIC DNA]</scope>
    <source>
        <strain evidence="3 4">NBRC 105379</strain>
    </source>
</reference>
<feature type="signal peptide" evidence="2">
    <location>
        <begin position="1"/>
        <end position="22"/>
    </location>
</feature>
<feature type="chain" id="PRO_5038444392" evidence="2">
    <location>
        <begin position="23"/>
        <end position="370"/>
    </location>
</feature>
<name>A0A511ZH04_9BACI</name>
<dbReference type="STRING" id="582851.GCA_900162665_03190"/>
<keyword evidence="3" id="KW-0449">Lipoprotein</keyword>
<evidence type="ECO:0000256" key="2">
    <source>
        <dbReference type="SAM" id="SignalP"/>
    </source>
</evidence>
<feature type="region of interest" description="Disordered" evidence="1">
    <location>
        <begin position="23"/>
        <end position="43"/>
    </location>
</feature>